<gene>
    <name evidence="4" type="ordered locus">Caul_1654</name>
</gene>
<name>B0T2G2_CAUSK</name>
<dbReference type="KEGG" id="cak:Caul_1654"/>
<dbReference type="InterPro" id="IPR006145">
    <property type="entry name" value="PsdUridine_synth_RsuA/RluA"/>
</dbReference>
<dbReference type="HOGENOM" id="CLU_016902_11_2_5"/>
<dbReference type="InterPro" id="IPR020103">
    <property type="entry name" value="PsdUridine_synth_cat_dom_sf"/>
</dbReference>
<protein>
    <submittedName>
        <fullName evidence="4">Pseudouridine synthase</fullName>
    </submittedName>
</protein>
<evidence type="ECO:0000256" key="1">
    <source>
        <dbReference type="ARBA" id="ARBA00010876"/>
    </source>
</evidence>
<evidence type="ECO:0000259" key="3">
    <source>
        <dbReference type="Pfam" id="PF00849"/>
    </source>
</evidence>
<dbReference type="GO" id="GO:0009982">
    <property type="term" value="F:pseudouridine synthase activity"/>
    <property type="evidence" value="ECO:0007669"/>
    <property type="project" value="InterPro"/>
</dbReference>
<dbReference type="Pfam" id="PF00849">
    <property type="entry name" value="PseudoU_synth_2"/>
    <property type="match status" value="1"/>
</dbReference>
<dbReference type="InterPro" id="IPR050188">
    <property type="entry name" value="RluA_PseudoU_synthase"/>
</dbReference>
<dbReference type="AlphaFoldDB" id="B0T2G2"/>
<dbReference type="eggNOG" id="COG0564">
    <property type="taxonomic scope" value="Bacteria"/>
</dbReference>
<dbReference type="EMBL" id="CP000927">
    <property type="protein sequence ID" value="ABZ70783.1"/>
    <property type="molecule type" value="Genomic_DNA"/>
</dbReference>
<dbReference type="STRING" id="366602.Caul_1654"/>
<feature type="region of interest" description="Disordered" evidence="2">
    <location>
        <begin position="1"/>
        <end position="40"/>
    </location>
</feature>
<dbReference type="GO" id="GO:0000455">
    <property type="term" value="P:enzyme-directed rRNA pseudouridine synthesis"/>
    <property type="evidence" value="ECO:0007669"/>
    <property type="project" value="TreeGrafter"/>
</dbReference>
<evidence type="ECO:0000256" key="2">
    <source>
        <dbReference type="SAM" id="MobiDB-lite"/>
    </source>
</evidence>
<dbReference type="PANTHER" id="PTHR21600">
    <property type="entry name" value="MITOCHONDRIAL RNA PSEUDOURIDINE SYNTHASE"/>
    <property type="match status" value="1"/>
</dbReference>
<dbReference type="SUPFAM" id="SSF55120">
    <property type="entry name" value="Pseudouridine synthase"/>
    <property type="match status" value="1"/>
</dbReference>
<dbReference type="Gene3D" id="3.30.2350.10">
    <property type="entry name" value="Pseudouridine synthase"/>
    <property type="match status" value="1"/>
</dbReference>
<evidence type="ECO:0000313" key="4">
    <source>
        <dbReference type="EMBL" id="ABZ70783.1"/>
    </source>
</evidence>
<comment type="similarity">
    <text evidence="1">Belongs to the pseudouridine synthase RluA family.</text>
</comment>
<reference evidence="4" key="1">
    <citation type="submission" date="2008-01" db="EMBL/GenBank/DDBJ databases">
        <title>Complete sequence of chromosome of Caulobacter sp. K31.</title>
        <authorList>
            <consortium name="US DOE Joint Genome Institute"/>
            <person name="Copeland A."/>
            <person name="Lucas S."/>
            <person name="Lapidus A."/>
            <person name="Barry K."/>
            <person name="Glavina del Rio T."/>
            <person name="Dalin E."/>
            <person name="Tice H."/>
            <person name="Pitluck S."/>
            <person name="Bruce D."/>
            <person name="Goodwin L."/>
            <person name="Thompson L.S."/>
            <person name="Brettin T."/>
            <person name="Detter J.C."/>
            <person name="Han C."/>
            <person name="Schmutz J."/>
            <person name="Larimer F."/>
            <person name="Land M."/>
            <person name="Hauser L."/>
            <person name="Kyrpides N."/>
            <person name="Kim E."/>
            <person name="Stephens C."/>
            <person name="Richardson P."/>
        </authorList>
    </citation>
    <scope>NUCLEOTIDE SEQUENCE [LARGE SCALE GENOMIC DNA]</scope>
    <source>
        <strain evidence="4">K31</strain>
    </source>
</reference>
<dbReference type="CDD" id="cd02869">
    <property type="entry name" value="PseudoU_synth_RluA_like"/>
    <property type="match status" value="1"/>
</dbReference>
<proteinExistence type="inferred from homology"/>
<dbReference type="GO" id="GO:0003723">
    <property type="term" value="F:RNA binding"/>
    <property type="evidence" value="ECO:0007669"/>
    <property type="project" value="InterPro"/>
</dbReference>
<organism evidence="4">
    <name type="scientific">Caulobacter sp. (strain K31)</name>
    <dbReference type="NCBI Taxonomy" id="366602"/>
    <lineage>
        <taxon>Bacteria</taxon>
        <taxon>Pseudomonadati</taxon>
        <taxon>Pseudomonadota</taxon>
        <taxon>Alphaproteobacteria</taxon>
        <taxon>Caulobacterales</taxon>
        <taxon>Caulobacteraceae</taxon>
        <taxon>Caulobacter</taxon>
    </lineage>
</organism>
<feature type="domain" description="Pseudouridine synthase RsuA/RluA-like" evidence="3">
    <location>
        <begin position="61"/>
        <end position="214"/>
    </location>
</feature>
<sequence>MINSEPGVARASPLNKPLAKSPRSRTPPGVAKPKASDTPINLTPEEIAFTKSLVIHEDDSVFVLNKPAGLSSQGGRIQAHTLDDLLWALARRDRPRPRLIHRLDRDTSGVILTARTKPAATFLGKALMGKRFRKTYWAIVTPGAPEPRGGQIDSPLRRESIGREAYMRVCEADHPDAETARSRYRTLAATEGAALVELSPDTGRMHQLRVHMASIGRPIAGDSRYGGALMLGGAPVPRLMLHAANLVFPHPEGGERRISAPIPDDMRAILAKLGLEIPEQRPPADR</sequence>
<dbReference type="PANTHER" id="PTHR21600:SF87">
    <property type="entry name" value="RNA PSEUDOURIDYLATE SYNTHASE DOMAIN-CONTAINING PROTEIN 1"/>
    <property type="match status" value="1"/>
</dbReference>
<accession>B0T2G2</accession>
<dbReference type="GO" id="GO:0140098">
    <property type="term" value="F:catalytic activity, acting on RNA"/>
    <property type="evidence" value="ECO:0007669"/>
    <property type="project" value="UniProtKB-ARBA"/>
</dbReference>